<evidence type="ECO:0000313" key="1">
    <source>
        <dbReference type="EMBL" id="KAG8236766.1"/>
    </source>
</evidence>
<comment type="caution">
    <text evidence="1">The sequence shown here is derived from an EMBL/GenBank/DDBJ whole genome shotgun (WGS) entry which is preliminary data.</text>
</comment>
<keyword evidence="2" id="KW-1185">Reference proteome</keyword>
<dbReference type="EMBL" id="KZ309072">
    <property type="protein sequence ID" value="KAG8236766.1"/>
    <property type="molecule type" value="Genomic_DNA"/>
</dbReference>
<protein>
    <recommendedName>
        <fullName evidence="3">Nucleic-acid-binding protein from mobile element jockey</fullName>
    </recommendedName>
</protein>
<gene>
    <name evidence="1" type="ORF">J437_LFUL015831</name>
</gene>
<dbReference type="AlphaFoldDB" id="A0A8K0P7I6"/>
<reference evidence="1" key="1">
    <citation type="submission" date="2013-04" db="EMBL/GenBank/DDBJ databases">
        <authorList>
            <person name="Qu J."/>
            <person name="Murali S.C."/>
            <person name="Bandaranaike D."/>
            <person name="Bellair M."/>
            <person name="Blankenburg K."/>
            <person name="Chao H."/>
            <person name="Dinh H."/>
            <person name="Doddapaneni H."/>
            <person name="Downs B."/>
            <person name="Dugan-Rocha S."/>
            <person name="Elkadiri S."/>
            <person name="Gnanaolivu R.D."/>
            <person name="Hernandez B."/>
            <person name="Javaid M."/>
            <person name="Jayaseelan J.C."/>
            <person name="Lee S."/>
            <person name="Li M."/>
            <person name="Ming W."/>
            <person name="Munidasa M."/>
            <person name="Muniz J."/>
            <person name="Nguyen L."/>
            <person name="Ongeri F."/>
            <person name="Osuji N."/>
            <person name="Pu L.-L."/>
            <person name="Puazo M."/>
            <person name="Qu C."/>
            <person name="Quiroz J."/>
            <person name="Raj R."/>
            <person name="Weissenberger G."/>
            <person name="Xin Y."/>
            <person name="Zou X."/>
            <person name="Han Y."/>
            <person name="Richards S."/>
            <person name="Worley K."/>
            <person name="Muzny D."/>
            <person name="Gibbs R."/>
        </authorList>
    </citation>
    <scope>NUCLEOTIDE SEQUENCE</scope>
    <source>
        <strain evidence="1">Sampled in the wild</strain>
    </source>
</reference>
<accession>A0A8K0P7I6</accession>
<organism evidence="1 2">
    <name type="scientific">Ladona fulva</name>
    <name type="common">Scarce chaser dragonfly</name>
    <name type="synonym">Libellula fulva</name>
    <dbReference type="NCBI Taxonomy" id="123851"/>
    <lineage>
        <taxon>Eukaryota</taxon>
        <taxon>Metazoa</taxon>
        <taxon>Ecdysozoa</taxon>
        <taxon>Arthropoda</taxon>
        <taxon>Hexapoda</taxon>
        <taxon>Insecta</taxon>
        <taxon>Pterygota</taxon>
        <taxon>Palaeoptera</taxon>
        <taxon>Odonata</taxon>
        <taxon>Epiprocta</taxon>
        <taxon>Anisoptera</taxon>
        <taxon>Libelluloidea</taxon>
        <taxon>Libellulidae</taxon>
        <taxon>Ladona</taxon>
    </lineage>
</organism>
<proteinExistence type="predicted"/>
<evidence type="ECO:0008006" key="3">
    <source>
        <dbReference type="Google" id="ProtNLM"/>
    </source>
</evidence>
<dbReference type="OrthoDB" id="10035396at2759"/>
<reference evidence="1" key="2">
    <citation type="submission" date="2017-10" db="EMBL/GenBank/DDBJ databases">
        <title>Ladona fulva Genome sequencing and assembly.</title>
        <authorList>
            <person name="Murali S."/>
            <person name="Richards S."/>
            <person name="Bandaranaike D."/>
            <person name="Bellair M."/>
            <person name="Blankenburg K."/>
            <person name="Chao H."/>
            <person name="Dinh H."/>
            <person name="Doddapaneni H."/>
            <person name="Dugan-Rocha S."/>
            <person name="Elkadiri S."/>
            <person name="Gnanaolivu R."/>
            <person name="Hernandez B."/>
            <person name="Skinner E."/>
            <person name="Javaid M."/>
            <person name="Lee S."/>
            <person name="Li M."/>
            <person name="Ming W."/>
            <person name="Munidasa M."/>
            <person name="Muniz J."/>
            <person name="Nguyen L."/>
            <person name="Hughes D."/>
            <person name="Osuji N."/>
            <person name="Pu L.-L."/>
            <person name="Puazo M."/>
            <person name="Qu C."/>
            <person name="Quiroz J."/>
            <person name="Raj R."/>
            <person name="Weissenberger G."/>
            <person name="Xin Y."/>
            <person name="Zou X."/>
            <person name="Han Y."/>
            <person name="Worley K."/>
            <person name="Muzny D."/>
            <person name="Gibbs R."/>
        </authorList>
    </citation>
    <scope>NUCLEOTIDE SEQUENCE</scope>
    <source>
        <strain evidence="1">Sampled in the wild</strain>
    </source>
</reference>
<sequence length="223" mass="25241">MANKFLNIRYICGFKVRIEKYKPPKGPPQCHRCQQFSHVDKACSMNARCVKSGLNHLSKDCIKPREEEAKCANCSGGHPASYRGCPTYQRLKEKIKILKEKARIKFNPNIRQEPASPVVDLDNEDFPVLNSRGENLANLKNQTYAQIAANAEVDPVLSKNFKTKLTAAPGVFKDIWTDNATRPLATTTEGRETLVKSLMPRIFRFPQIQDCSQTIVGRMEFPE</sequence>
<dbReference type="Proteomes" id="UP000792457">
    <property type="component" value="Unassembled WGS sequence"/>
</dbReference>
<evidence type="ECO:0000313" key="2">
    <source>
        <dbReference type="Proteomes" id="UP000792457"/>
    </source>
</evidence>
<dbReference type="PANTHER" id="PTHR33273:SF2">
    <property type="entry name" value="ENDONUCLEASE_EXONUCLEASE_PHOSPHATASE DOMAIN-CONTAINING PROTEIN"/>
    <property type="match status" value="1"/>
</dbReference>
<name>A0A8K0P7I6_LADFU</name>
<dbReference type="PANTHER" id="PTHR33273">
    <property type="entry name" value="DOMAIN-CONTAINING PROTEIN, PUTATIVE-RELATED"/>
    <property type="match status" value="1"/>
</dbReference>